<dbReference type="EMBL" id="FP236843">
    <property type="protein sequence ID" value="CAX61228.1"/>
    <property type="molecule type" value="Genomic_DNA"/>
</dbReference>
<dbReference type="HOGENOM" id="CLU_2843095_0_0_6"/>
<keyword evidence="1" id="KW-0472">Membrane</keyword>
<keyword evidence="3" id="KW-1185">Reference proteome</keyword>
<dbReference type="KEGG" id="ebi:EbC_36970"/>
<evidence type="ECO:0000256" key="1">
    <source>
        <dbReference type="SAM" id="Phobius"/>
    </source>
</evidence>
<sequence>MHNYQVAKAFQKNEHQLMINEFFIMAINAIKFFFVFVLYMAFSIQLIKIVFSHIRMMKINELLEE</sequence>
<dbReference type="Proteomes" id="UP000008793">
    <property type="component" value="Chromosome"/>
</dbReference>
<feature type="transmembrane region" description="Helical" evidence="1">
    <location>
        <begin position="22"/>
        <end position="47"/>
    </location>
</feature>
<keyword evidence="1" id="KW-0812">Transmembrane</keyword>
<name>D8MWM1_ERWBE</name>
<organism evidence="3">
    <name type="scientific">Erwinia billingiae (strain Eb661)</name>
    <dbReference type="NCBI Taxonomy" id="634500"/>
    <lineage>
        <taxon>Bacteria</taxon>
        <taxon>Pseudomonadati</taxon>
        <taxon>Pseudomonadota</taxon>
        <taxon>Gammaproteobacteria</taxon>
        <taxon>Enterobacterales</taxon>
        <taxon>Erwiniaceae</taxon>
        <taxon>Erwinia</taxon>
    </lineage>
</organism>
<dbReference type="AlphaFoldDB" id="D8MWM1"/>
<evidence type="ECO:0000313" key="3">
    <source>
        <dbReference type="Proteomes" id="UP000008793"/>
    </source>
</evidence>
<gene>
    <name evidence="2" type="ordered locus">EbC_36970</name>
</gene>
<accession>D8MWM1</accession>
<protein>
    <submittedName>
        <fullName evidence="2">Uncharacterized protein</fullName>
    </submittedName>
</protein>
<keyword evidence="1" id="KW-1133">Transmembrane helix</keyword>
<reference evidence="2 3" key="1">
    <citation type="journal article" date="2010" name="BMC Genomics">
        <title>Genome comparison of the epiphytic bacteria Erwinia billingiae and E. tasmaniensis with the pear pathogen E. pyrifoliae.</title>
        <authorList>
            <person name="Kube M."/>
            <person name="Migdoll A.M."/>
            <person name="Gehring I."/>
            <person name="Heitmann K."/>
            <person name="Mayer Y."/>
            <person name="Kuhl H."/>
            <person name="Knaust F."/>
            <person name="Geider K."/>
            <person name="Reinhardt R."/>
        </authorList>
    </citation>
    <scope>NUCLEOTIDE SEQUENCE [LARGE SCALE GENOMIC DNA]</scope>
    <source>
        <strain evidence="2 3">Eb661</strain>
    </source>
</reference>
<evidence type="ECO:0000313" key="2">
    <source>
        <dbReference type="EMBL" id="CAX61228.1"/>
    </source>
</evidence>
<proteinExistence type="predicted"/>